<feature type="compositionally biased region" description="Low complexity" evidence="7">
    <location>
        <begin position="496"/>
        <end position="514"/>
    </location>
</feature>
<dbReference type="Proteomes" id="UP000235672">
    <property type="component" value="Unassembled WGS sequence"/>
</dbReference>
<dbReference type="EMBL" id="KZ613543">
    <property type="protein sequence ID" value="PMD12768.1"/>
    <property type="molecule type" value="Genomic_DNA"/>
</dbReference>
<dbReference type="CDD" id="cd00067">
    <property type="entry name" value="GAL4"/>
    <property type="match status" value="1"/>
</dbReference>
<dbReference type="Gene3D" id="4.10.240.10">
    <property type="entry name" value="Zn(2)-C6 fungal-type DNA-binding domain"/>
    <property type="match status" value="1"/>
</dbReference>
<dbReference type="SUPFAM" id="SSF57701">
    <property type="entry name" value="Zn2/Cys6 DNA-binding domain"/>
    <property type="match status" value="1"/>
</dbReference>
<dbReference type="InterPro" id="IPR036864">
    <property type="entry name" value="Zn2-C6_fun-type_DNA-bd_sf"/>
</dbReference>
<dbReference type="Pfam" id="PF11951">
    <property type="entry name" value="Fungal_trans_2"/>
    <property type="match status" value="1"/>
</dbReference>
<evidence type="ECO:0000313" key="10">
    <source>
        <dbReference type="Proteomes" id="UP000235672"/>
    </source>
</evidence>
<dbReference type="PROSITE" id="PS00463">
    <property type="entry name" value="ZN2_CY6_FUNGAL_1"/>
    <property type="match status" value="1"/>
</dbReference>
<accession>A0A2J6PFF8</accession>
<dbReference type="Pfam" id="PF00172">
    <property type="entry name" value="Zn_clus"/>
    <property type="match status" value="1"/>
</dbReference>
<evidence type="ECO:0000256" key="5">
    <source>
        <dbReference type="ARBA" id="ARBA00023163"/>
    </source>
</evidence>
<dbReference type="InterPro" id="IPR001138">
    <property type="entry name" value="Zn2Cys6_DnaBD"/>
</dbReference>
<dbReference type="GO" id="GO:0000981">
    <property type="term" value="F:DNA-binding transcription factor activity, RNA polymerase II-specific"/>
    <property type="evidence" value="ECO:0007669"/>
    <property type="project" value="InterPro"/>
</dbReference>
<dbReference type="STRING" id="1745343.A0A2J6PFF8"/>
<dbReference type="InterPro" id="IPR021858">
    <property type="entry name" value="Fun_TF"/>
</dbReference>
<reference evidence="9 10" key="1">
    <citation type="submission" date="2016-05" db="EMBL/GenBank/DDBJ databases">
        <title>A degradative enzymes factory behind the ericoid mycorrhizal symbiosis.</title>
        <authorList>
            <consortium name="DOE Joint Genome Institute"/>
            <person name="Martino E."/>
            <person name="Morin E."/>
            <person name="Grelet G."/>
            <person name="Kuo A."/>
            <person name="Kohler A."/>
            <person name="Daghino S."/>
            <person name="Barry K."/>
            <person name="Choi C."/>
            <person name="Cichocki N."/>
            <person name="Clum A."/>
            <person name="Copeland A."/>
            <person name="Hainaut M."/>
            <person name="Haridas S."/>
            <person name="Labutti K."/>
            <person name="Lindquist E."/>
            <person name="Lipzen A."/>
            <person name="Khouja H.-R."/>
            <person name="Murat C."/>
            <person name="Ohm R."/>
            <person name="Olson A."/>
            <person name="Spatafora J."/>
            <person name="Veneault-Fourrey C."/>
            <person name="Henrissat B."/>
            <person name="Grigoriev I."/>
            <person name="Martin F."/>
            <person name="Perotto S."/>
        </authorList>
    </citation>
    <scope>NUCLEOTIDE SEQUENCE [LARGE SCALE GENOMIC DNA]</scope>
    <source>
        <strain evidence="9 10">UAMH 7357</strain>
    </source>
</reference>
<name>A0A2J6PFF8_9HELO</name>
<proteinExistence type="predicted"/>
<keyword evidence="2" id="KW-0862">Zinc</keyword>
<keyword evidence="6" id="KW-0539">Nucleus</keyword>
<keyword evidence="1" id="KW-0479">Metal-binding</keyword>
<evidence type="ECO:0000256" key="6">
    <source>
        <dbReference type="ARBA" id="ARBA00023242"/>
    </source>
</evidence>
<feature type="domain" description="Zn(2)-C6 fungal-type" evidence="8">
    <location>
        <begin position="24"/>
        <end position="52"/>
    </location>
</feature>
<keyword evidence="5" id="KW-0804">Transcription</keyword>
<keyword evidence="10" id="KW-1185">Reference proteome</keyword>
<dbReference type="PANTHER" id="PTHR36206:SF4">
    <property type="entry name" value="HYPOTHETICAL CONSERVED PROTEIN (EUROFUNG)-RELATED"/>
    <property type="match status" value="1"/>
</dbReference>
<dbReference type="OrthoDB" id="2593732at2759"/>
<dbReference type="SMART" id="SM00066">
    <property type="entry name" value="GAL4"/>
    <property type="match status" value="1"/>
</dbReference>
<evidence type="ECO:0000256" key="2">
    <source>
        <dbReference type="ARBA" id="ARBA00022833"/>
    </source>
</evidence>
<dbReference type="AlphaFoldDB" id="A0A2J6PFF8"/>
<sequence>MEKTDPDKRRRDTARARHPKVKTGCITCRNRRVKCDETRPSCLRCRKYGTVCGGYLPGRRRPPSSAYGSFATQARALVPKDQSGAQLILQPGMSLFKTDLEHRYFRLFSDRIASEICPYFNPESWSRMILQACATEASIRHAAVAIGALGKTYEVAQAGLCTVTGQKFPSTLGQLPAPRVSIENRSVEEVIASANLVTEAYQHHRTALEQYDKVIKRMQRDISCGEQTLRTTLLICILIVCFEAIHGNHESAAAQIQSGLALVQDWMSRQPDPQKHPQGFSSPAPDDVEDYLVQTFGRMEIQSMSVFDPRPVETHQALKGEGKLKVQQMPNPFSSLEQAQVYLDLLTRRLMHYNHSIHFRGGSQKALPPKQVPMPWANTSVPQPMPWIDGNTPVHNASQNLSSSDIRAEQGFLAQEFTAWTEAFAPILSISRTSGGQDAISALTLSISAITSQISLRAAFFTNESDYDMFLPEFKTVVQYSTLLLSLLEQQQLWRPSTSPSESSPCPSSSSHTPEVPERAERGLALRFSFDIAVVPPLYTVVIKCRDPHIRHAALKLLDRYPRREGVWDSVAVAGLGRWVMALEEEGALRWQSASPPDTTIISSSPHAVPESSPAHPTFPVGSGAGGYESPTGTPLIPLSPQGTPPVTSTQVDDSVNVSRAGYNNGTKASEKPPREYPVIPEEMRVRKAVMRFDLLERRANMSCLQMDFTSGEFAEKKEVFRW</sequence>
<keyword evidence="3" id="KW-0805">Transcription regulation</keyword>
<dbReference type="PROSITE" id="PS50048">
    <property type="entry name" value="ZN2_CY6_FUNGAL_2"/>
    <property type="match status" value="1"/>
</dbReference>
<keyword evidence="4" id="KW-0238">DNA-binding</keyword>
<dbReference type="GO" id="GO:0008270">
    <property type="term" value="F:zinc ion binding"/>
    <property type="evidence" value="ECO:0007669"/>
    <property type="project" value="InterPro"/>
</dbReference>
<gene>
    <name evidence="9" type="ORF">NA56DRAFT_652300</name>
</gene>
<evidence type="ECO:0000256" key="1">
    <source>
        <dbReference type="ARBA" id="ARBA00022723"/>
    </source>
</evidence>
<organism evidence="9 10">
    <name type="scientific">Hyaloscypha hepaticicola</name>
    <dbReference type="NCBI Taxonomy" id="2082293"/>
    <lineage>
        <taxon>Eukaryota</taxon>
        <taxon>Fungi</taxon>
        <taxon>Dikarya</taxon>
        <taxon>Ascomycota</taxon>
        <taxon>Pezizomycotina</taxon>
        <taxon>Leotiomycetes</taxon>
        <taxon>Helotiales</taxon>
        <taxon>Hyaloscyphaceae</taxon>
        <taxon>Hyaloscypha</taxon>
    </lineage>
</organism>
<dbReference type="InterPro" id="IPR052360">
    <property type="entry name" value="Transcr_Regulatory_Proteins"/>
</dbReference>
<evidence type="ECO:0000313" key="9">
    <source>
        <dbReference type="EMBL" id="PMD12768.1"/>
    </source>
</evidence>
<evidence type="ECO:0000256" key="7">
    <source>
        <dbReference type="SAM" id="MobiDB-lite"/>
    </source>
</evidence>
<evidence type="ECO:0000259" key="8">
    <source>
        <dbReference type="PROSITE" id="PS50048"/>
    </source>
</evidence>
<feature type="region of interest" description="Disordered" evidence="7">
    <location>
        <begin position="496"/>
        <end position="517"/>
    </location>
</feature>
<protein>
    <recommendedName>
        <fullName evidence="8">Zn(2)-C6 fungal-type domain-containing protein</fullName>
    </recommendedName>
</protein>
<dbReference type="PANTHER" id="PTHR36206">
    <property type="entry name" value="ASPERCRYPTIN BIOSYNTHESIS CLUSTER-SPECIFIC TRANSCRIPTION REGULATOR ATNN-RELATED"/>
    <property type="match status" value="1"/>
</dbReference>
<dbReference type="GO" id="GO:0003677">
    <property type="term" value="F:DNA binding"/>
    <property type="evidence" value="ECO:0007669"/>
    <property type="project" value="UniProtKB-KW"/>
</dbReference>
<evidence type="ECO:0000256" key="4">
    <source>
        <dbReference type="ARBA" id="ARBA00023125"/>
    </source>
</evidence>
<evidence type="ECO:0000256" key="3">
    <source>
        <dbReference type="ARBA" id="ARBA00023015"/>
    </source>
</evidence>